<gene>
    <name evidence="1" type="ORF">PGT21_026145</name>
</gene>
<evidence type="ECO:0000313" key="1">
    <source>
        <dbReference type="EMBL" id="KAA1093130.1"/>
    </source>
</evidence>
<comment type="caution">
    <text evidence="1">The sequence shown here is derived from an EMBL/GenBank/DDBJ whole genome shotgun (WGS) entry which is preliminary data.</text>
</comment>
<dbReference type="EMBL" id="VSWC01000080">
    <property type="protein sequence ID" value="KAA1093130.1"/>
    <property type="molecule type" value="Genomic_DNA"/>
</dbReference>
<proteinExistence type="predicted"/>
<reference evidence="1 2" key="1">
    <citation type="submission" date="2019-05" db="EMBL/GenBank/DDBJ databases">
        <title>Emergence of the Ug99 lineage of the wheat stem rust pathogen through somatic hybridization.</title>
        <authorList>
            <person name="Li F."/>
            <person name="Upadhyaya N.M."/>
            <person name="Sperschneider J."/>
            <person name="Matny O."/>
            <person name="Nguyen-Phuc H."/>
            <person name="Mago R."/>
            <person name="Raley C."/>
            <person name="Miller M.E."/>
            <person name="Silverstein K.A.T."/>
            <person name="Henningsen E."/>
            <person name="Hirsch C.D."/>
            <person name="Visser B."/>
            <person name="Pretorius Z.A."/>
            <person name="Steffenson B.J."/>
            <person name="Schwessinger B."/>
            <person name="Dodds P.N."/>
            <person name="Figueroa M."/>
        </authorList>
    </citation>
    <scope>NUCLEOTIDE SEQUENCE [LARGE SCALE GENOMIC DNA]</scope>
    <source>
        <strain evidence="1">21-0</strain>
    </source>
</reference>
<dbReference type="Proteomes" id="UP000324748">
    <property type="component" value="Unassembled WGS sequence"/>
</dbReference>
<sequence length="63" mass="6981">MGEIKSPMVEHAWARPDAERASGRALGYSAIDHNPFMVLNEFLNGLGTHLSPHHLIISDQWSA</sequence>
<organism evidence="1 2">
    <name type="scientific">Puccinia graminis f. sp. tritici</name>
    <dbReference type="NCBI Taxonomy" id="56615"/>
    <lineage>
        <taxon>Eukaryota</taxon>
        <taxon>Fungi</taxon>
        <taxon>Dikarya</taxon>
        <taxon>Basidiomycota</taxon>
        <taxon>Pucciniomycotina</taxon>
        <taxon>Pucciniomycetes</taxon>
        <taxon>Pucciniales</taxon>
        <taxon>Pucciniaceae</taxon>
        <taxon>Puccinia</taxon>
    </lineage>
</organism>
<dbReference type="AlphaFoldDB" id="A0A5B0NYH8"/>
<accession>A0A5B0NYH8</accession>
<keyword evidence="2" id="KW-1185">Reference proteome</keyword>
<protein>
    <submittedName>
        <fullName evidence="1">Uncharacterized protein</fullName>
    </submittedName>
</protein>
<evidence type="ECO:0000313" key="2">
    <source>
        <dbReference type="Proteomes" id="UP000324748"/>
    </source>
</evidence>
<name>A0A5B0NYH8_PUCGR</name>